<evidence type="ECO:0000313" key="2">
    <source>
        <dbReference type="EMBL" id="ANW00287.1"/>
    </source>
</evidence>
<dbReference type="EMBL" id="CP016428">
    <property type="protein sequence ID" value="ANW00287.1"/>
    <property type="molecule type" value="Genomic_DNA"/>
</dbReference>
<gene>
    <name evidence="2" type="ORF">LMTR13_09000</name>
</gene>
<organism evidence="2 3">
    <name type="scientific">Bradyrhizobium icense</name>
    <dbReference type="NCBI Taxonomy" id="1274631"/>
    <lineage>
        <taxon>Bacteria</taxon>
        <taxon>Pseudomonadati</taxon>
        <taxon>Pseudomonadota</taxon>
        <taxon>Alphaproteobacteria</taxon>
        <taxon>Hyphomicrobiales</taxon>
        <taxon>Nitrobacteraceae</taxon>
        <taxon>Bradyrhizobium</taxon>
    </lineage>
</organism>
<sequence length="70" mass="7791">MDQVFFREQALRARVLAEKADPFTRKRFLNLADMYDAKAGGSSRASRLIERPLQLPKTPVAPTNGQSGEA</sequence>
<protein>
    <submittedName>
        <fullName evidence="2">Uncharacterized protein</fullName>
    </submittedName>
</protein>
<proteinExistence type="predicted"/>
<dbReference type="RefSeq" id="WP_065727568.1">
    <property type="nucleotide sequence ID" value="NZ_CP016428.1"/>
</dbReference>
<name>A0A1B1UC05_9BRAD</name>
<feature type="region of interest" description="Disordered" evidence="1">
    <location>
        <begin position="40"/>
        <end position="70"/>
    </location>
</feature>
<keyword evidence="3" id="KW-1185">Reference proteome</keyword>
<evidence type="ECO:0000313" key="3">
    <source>
        <dbReference type="Proteomes" id="UP000092839"/>
    </source>
</evidence>
<accession>A0A1B1UC05</accession>
<dbReference type="Proteomes" id="UP000092839">
    <property type="component" value="Chromosome"/>
</dbReference>
<reference evidence="2 3" key="1">
    <citation type="submission" date="2016-07" db="EMBL/GenBank/DDBJ databases">
        <title>Complete genome sequence of Bradyrhizobium icense LMTR 13T, a potential inoculant strain isolated from lima bean (Phaseolus lunatus) in Peru.</title>
        <authorList>
            <person name="Ormeno-Orrillo E."/>
            <person name="Duran D."/>
            <person name="Rogel M.A."/>
            <person name="Rey L."/>
            <person name="Imperial J."/>
            <person name="Ruiz-Argueso T."/>
            <person name="Martinez-Romero E."/>
        </authorList>
    </citation>
    <scope>NUCLEOTIDE SEQUENCE [LARGE SCALE GENOMIC DNA]</scope>
    <source>
        <strain evidence="2 3">LMTR 13</strain>
    </source>
</reference>
<dbReference type="AlphaFoldDB" id="A0A1B1UC05"/>
<dbReference type="OrthoDB" id="8247076at2"/>
<dbReference type="KEGG" id="bic:LMTR13_09000"/>
<feature type="compositionally biased region" description="Polar residues" evidence="1">
    <location>
        <begin position="61"/>
        <end position="70"/>
    </location>
</feature>
<evidence type="ECO:0000256" key="1">
    <source>
        <dbReference type="SAM" id="MobiDB-lite"/>
    </source>
</evidence>